<dbReference type="SUPFAM" id="SSF57667">
    <property type="entry name" value="beta-beta-alpha zinc fingers"/>
    <property type="match status" value="2"/>
</dbReference>
<keyword evidence="5" id="KW-0862">Zinc</keyword>
<comment type="subcellular location">
    <subcellularLocation>
        <location evidence="1">Nucleus</location>
    </subcellularLocation>
</comment>
<dbReference type="PROSITE" id="PS00028">
    <property type="entry name" value="ZINC_FINGER_C2H2_1"/>
    <property type="match status" value="3"/>
</dbReference>
<sequence>MSKLELLNIFLNERLTAVAEEIFGAVQGTIVEYQTEIVRSKEENDRLRKLLDIAVQQQRVLIQSDGHESQLIEEAHSLDQPSQRENSSQLDVNNIFQRGLSEYKAPLPQGTNSRYERESIDLHIHVRGQNVSKQPQQRSPYQPQGIQRLYRCRECGKSFNFSCQLEVHMRWHSKERPFVCSVCKKGFTTISMLRRHHRIHTGEKPFRCHVCGKCFNQSAHLNTHFKIHPGERPQGWKMAQSKQ</sequence>
<evidence type="ECO:0000256" key="2">
    <source>
        <dbReference type="ARBA" id="ARBA00022723"/>
    </source>
</evidence>
<dbReference type="SMART" id="SM00355">
    <property type="entry name" value="ZnF_C2H2"/>
    <property type="match status" value="3"/>
</dbReference>
<evidence type="ECO:0000256" key="6">
    <source>
        <dbReference type="ARBA" id="ARBA00023015"/>
    </source>
</evidence>
<dbReference type="Proteomes" id="UP001557470">
    <property type="component" value="Unassembled WGS sequence"/>
</dbReference>
<feature type="domain" description="C2H2-type" evidence="12">
    <location>
        <begin position="206"/>
        <end position="233"/>
    </location>
</feature>
<dbReference type="FunFam" id="3.30.160.60:FF:000512">
    <property type="entry name" value="zinc finger protein 197 isoform X1"/>
    <property type="match status" value="1"/>
</dbReference>
<organism evidence="13 14">
    <name type="scientific">Umbra pygmaea</name>
    <name type="common">Eastern mudminnow</name>
    <dbReference type="NCBI Taxonomy" id="75934"/>
    <lineage>
        <taxon>Eukaryota</taxon>
        <taxon>Metazoa</taxon>
        <taxon>Chordata</taxon>
        <taxon>Craniata</taxon>
        <taxon>Vertebrata</taxon>
        <taxon>Euteleostomi</taxon>
        <taxon>Actinopterygii</taxon>
        <taxon>Neopterygii</taxon>
        <taxon>Teleostei</taxon>
        <taxon>Protacanthopterygii</taxon>
        <taxon>Esociformes</taxon>
        <taxon>Umbridae</taxon>
        <taxon>Umbra</taxon>
    </lineage>
</organism>
<evidence type="ECO:0000256" key="7">
    <source>
        <dbReference type="ARBA" id="ARBA00023125"/>
    </source>
</evidence>
<keyword evidence="11" id="KW-0175">Coiled coil</keyword>
<evidence type="ECO:0000256" key="10">
    <source>
        <dbReference type="PROSITE-ProRule" id="PRU00042"/>
    </source>
</evidence>
<dbReference type="Pfam" id="PF00096">
    <property type="entry name" value="zf-C2H2"/>
    <property type="match status" value="3"/>
</dbReference>
<keyword evidence="8" id="KW-0804">Transcription</keyword>
<proteinExistence type="predicted"/>
<dbReference type="EMBL" id="JAGEUA010000005">
    <property type="protein sequence ID" value="KAL0978118.1"/>
    <property type="molecule type" value="Genomic_DNA"/>
</dbReference>
<evidence type="ECO:0000256" key="4">
    <source>
        <dbReference type="ARBA" id="ARBA00022771"/>
    </source>
</evidence>
<comment type="caution">
    <text evidence="13">The sequence shown here is derived from an EMBL/GenBank/DDBJ whole genome shotgun (WGS) entry which is preliminary data.</text>
</comment>
<reference evidence="13 14" key="1">
    <citation type="submission" date="2024-06" db="EMBL/GenBank/DDBJ databases">
        <authorList>
            <person name="Pan Q."/>
            <person name="Wen M."/>
            <person name="Jouanno E."/>
            <person name="Zahm M."/>
            <person name="Klopp C."/>
            <person name="Cabau C."/>
            <person name="Louis A."/>
            <person name="Berthelot C."/>
            <person name="Parey E."/>
            <person name="Roest Crollius H."/>
            <person name="Montfort J."/>
            <person name="Robinson-Rechavi M."/>
            <person name="Bouchez O."/>
            <person name="Lampietro C."/>
            <person name="Lopez Roques C."/>
            <person name="Donnadieu C."/>
            <person name="Postlethwait J."/>
            <person name="Bobe J."/>
            <person name="Verreycken H."/>
            <person name="Guiguen Y."/>
        </authorList>
    </citation>
    <scope>NUCLEOTIDE SEQUENCE [LARGE SCALE GENOMIC DNA]</scope>
    <source>
        <strain evidence="13">Up_M1</strain>
        <tissue evidence="13">Testis</tissue>
    </source>
</reference>
<keyword evidence="3" id="KW-0677">Repeat</keyword>
<feature type="domain" description="C2H2-type" evidence="12">
    <location>
        <begin position="150"/>
        <end position="177"/>
    </location>
</feature>
<evidence type="ECO:0000256" key="1">
    <source>
        <dbReference type="ARBA" id="ARBA00004123"/>
    </source>
</evidence>
<dbReference type="InterPro" id="IPR013087">
    <property type="entry name" value="Znf_C2H2_type"/>
</dbReference>
<evidence type="ECO:0000259" key="12">
    <source>
        <dbReference type="PROSITE" id="PS50157"/>
    </source>
</evidence>
<dbReference type="GO" id="GO:0008270">
    <property type="term" value="F:zinc ion binding"/>
    <property type="evidence" value="ECO:0007669"/>
    <property type="project" value="UniProtKB-KW"/>
</dbReference>
<dbReference type="InterPro" id="IPR036236">
    <property type="entry name" value="Znf_C2H2_sf"/>
</dbReference>
<dbReference type="FunFam" id="3.30.160.60:FF:000646">
    <property type="entry name" value="Myeloid zinc finger 1"/>
    <property type="match status" value="1"/>
</dbReference>
<keyword evidence="7" id="KW-0238">DNA-binding</keyword>
<evidence type="ECO:0000313" key="14">
    <source>
        <dbReference type="Proteomes" id="UP001557470"/>
    </source>
</evidence>
<keyword evidence="9" id="KW-0539">Nucleus</keyword>
<dbReference type="PANTHER" id="PTHR23235">
    <property type="entry name" value="KRUEPPEL-LIKE TRANSCRIPTION FACTOR"/>
    <property type="match status" value="1"/>
</dbReference>
<evidence type="ECO:0000313" key="13">
    <source>
        <dbReference type="EMBL" id="KAL0978118.1"/>
    </source>
</evidence>
<protein>
    <recommendedName>
        <fullName evidence="12">C2H2-type domain-containing protein</fullName>
    </recommendedName>
</protein>
<keyword evidence="4 10" id="KW-0863">Zinc-finger</keyword>
<evidence type="ECO:0000256" key="3">
    <source>
        <dbReference type="ARBA" id="ARBA00022737"/>
    </source>
</evidence>
<keyword evidence="2" id="KW-0479">Metal-binding</keyword>
<dbReference type="Gene3D" id="3.30.160.60">
    <property type="entry name" value="Classic Zinc Finger"/>
    <property type="match status" value="3"/>
</dbReference>
<dbReference type="GO" id="GO:0003677">
    <property type="term" value="F:DNA binding"/>
    <property type="evidence" value="ECO:0007669"/>
    <property type="project" value="UniProtKB-KW"/>
</dbReference>
<dbReference type="GO" id="GO:0005634">
    <property type="term" value="C:nucleus"/>
    <property type="evidence" value="ECO:0007669"/>
    <property type="project" value="UniProtKB-SubCell"/>
</dbReference>
<keyword evidence="6" id="KW-0805">Transcription regulation</keyword>
<gene>
    <name evidence="13" type="ORF">UPYG_G00166130</name>
</gene>
<dbReference type="PANTHER" id="PTHR23235:SF142">
    <property type="entry name" value="ZINC FINGER PROTEIN 384"/>
    <property type="match status" value="1"/>
</dbReference>
<evidence type="ECO:0000256" key="11">
    <source>
        <dbReference type="SAM" id="Coils"/>
    </source>
</evidence>
<evidence type="ECO:0000256" key="5">
    <source>
        <dbReference type="ARBA" id="ARBA00022833"/>
    </source>
</evidence>
<name>A0ABD0WSA8_UMBPY</name>
<accession>A0ABD0WSA8</accession>
<dbReference type="AlphaFoldDB" id="A0ABD0WSA8"/>
<dbReference type="PROSITE" id="PS50157">
    <property type="entry name" value="ZINC_FINGER_C2H2_2"/>
    <property type="match status" value="3"/>
</dbReference>
<dbReference type="FunFam" id="3.30.160.60:FF:000557">
    <property type="entry name" value="zinc finger and SCAN domain-containing protein 29"/>
    <property type="match status" value="1"/>
</dbReference>
<evidence type="ECO:0000256" key="9">
    <source>
        <dbReference type="ARBA" id="ARBA00023242"/>
    </source>
</evidence>
<feature type="coiled-coil region" evidence="11">
    <location>
        <begin position="30"/>
        <end position="57"/>
    </location>
</feature>
<keyword evidence="14" id="KW-1185">Reference proteome</keyword>
<evidence type="ECO:0000256" key="8">
    <source>
        <dbReference type="ARBA" id="ARBA00023163"/>
    </source>
</evidence>
<feature type="domain" description="C2H2-type" evidence="12">
    <location>
        <begin position="178"/>
        <end position="205"/>
    </location>
</feature>